<name>A0AAN7Z2N3_9PEZI</name>
<keyword evidence="4" id="KW-0804">Transcription</keyword>
<evidence type="ECO:0000256" key="4">
    <source>
        <dbReference type="ARBA" id="ARBA00023163"/>
    </source>
</evidence>
<reference evidence="7 8" key="1">
    <citation type="submission" date="2023-10" db="EMBL/GenBank/DDBJ databases">
        <title>Draft genome sequence of Xylaria bambusicola isolate GMP-LS, the root and basal stem rot pathogen of sugarcane in Indonesia.</title>
        <authorList>
            <person name="Selvaraj P."/>
            <person name="Muralishankar V."/>
            <person name="Muruganantham S."/>
            <person name="Sp S."/>
            <person name="Haryani S."/>
            <person name="Lau K.J.X."/>
            <person name="Naqvi N.I."/>
        </authorList>
    </citation>
    <scope>NUCLEOTIDE SEQUENCE [LARGE SCALE GENOMIC DNA]</scope>
    <source>
        <strain evidence="7">GMP-LS</strain>
    </source>
</reference>
<evidence type="ECO:0000313" key="7">
    <source>
        <dbReference type="EMBL" id="KAK5624863.1"/>
    </source>
</evidence>
<evidence type="ECO:0000256" key="1">
    <source>
        <dbReference type="ARBA" id="ARBA00022723"/>
    </source>
</evidence>
<organism evidence="7 8">
    <name type="scientific">Xylaria bambusicola</name>
    <dbReference type="NCBI Taxonomy" id="326684"/>
    <lineage>
        <taxon>Eukaryota</taxon>
        <taxon>Fungi</taxon>
        <taxon>Dikarya</taxon>
        <taxon>Ascomycota</taxon>
        <taxon>Pezizomycotina</taxon>
        <taxon>Sordariomycetes</taxon>
        <taxon>Xylariomycetidae</taxon>
        <taxon>Xylariales</taxon>
        <taxon>Xylariaceae</taxon>
        <taxon>Xylaria</taxon>
    </lineage>
</organism>
<evidence type="ECO:0000313" key="8">
    <source>
        <dbReference type="Proteomes" id="UP001305414"/>
    </source>
</evidence>
<evidence type="ECO:0000259" key="6">
    <source>
        <dbReference type="Pfam" id="PF00172"/>
    </source>
</evidence>
<dbReference type="CDD" id="cd00067">
    <property type="entry name" value="GAL4"/>
    <property type="match status" value="1"/>
</dbReference>
<dbReference type="AlphaFoldDB" id="A0AAN7Z2N3"/>
<dbReference type="SUPFAM" id="SSF57701">
    <property type="entry name" value="Zn2/Cys6 DNA-binding domain"/>
    <property type="match status" value="1"/>
</dbReference>
<dbReference type="Proteomes" id="UP001305414">
    <property type="component" value="Unassembled WGS sequence"/>
</dbReference>
<dbReference type="GO" id="GO:0000981">
    <property type="term" value="F:DNA-binding transcription factor activity, RNA polymerase II-specific"/>
    <property type="evidence" value="ECO:0007669"/>
    <property type="project" value="InterPro"/>
</dbReference>
<evidence type="ECO:0000256" key="3">
    <source>
        <dbReference type="ARBA" id="ARBA00023015"/>
    </source>
</evidence>
<comment type="caution">
    <text evidence="7">The sequence shown here is derived from an EMBL/GenBank/DDBJ whole genome shotgun (WGS) entry which is preliminary data.</text>
</comment>
<gene>
    <name evidence="7" type="ORF">RRF57_000579</name>
</gene>
<accession>A0AAN7Z2N3</accession>
<dbReference type="InterPro" id="IPR001138">
    <property type="entry name" value="Zn2Cys6_DnaBD"/>
</dbReference>
<dbReference type="InterPro" id="IPR036864">
    <property type="entry name" value="Zn2-C6_fun-type_DNA-bd_sf"/>
</dbReference>
<evidence type="ECO:0000256" key="5">
    <source>
        <dbReference type="ARBA" id="ARBA00023242"/>
    </source>
</evidence>
<keyword evidence="2" id="KW-0862">Zinc</keyword>
<dbReference type="PANTHER" id="PTHR47660:SF3">
    <property type="entry name" value="FINGER DOMAIN PROTEIN, PUTATIVE (AFU_ORTHOLOGUE AFUA_4G03310)-RELATED"/>
    <property type="match status" value="1"/>
</dbReference>
<dbReference type="GO" id="GO:0008270">
    <property type="term" value="F:zinc ion binding"/>
    <property type="evidence" value="ECO:0007669"/>
    <property type="project" value="InterPro"/>
</dbReference>
<dbReference type="PANTHER" id="PTHR47660">
    <property type="entry name" value="TRANSCRIPTION FACTOR WITH C2H2 AND ZN(2)-CYS(6) DNA BINDING DOMAIN (EUROFUNG)-RELATED-RELATED"/>
    <property type="match status" value="1"/>
</dbReference>
<dbReference type="EMBL" id="JAWHQM010000002">
    <property type="protein sequence ID" value="KAK5624863.1"/>
    <property type="molecule type" value="Genomic_DNA"/>
</dbReference>
<keyword evidence="1" id="KW-0479">Metal-binding</keyword>
<keyword evidence="5" id="KW-0539">Nucleus</keyword>
<feature type="domain" description="Zn(2)-C6 fungal-type" evidence="6">
    <location>
        <begin position="4"/>
        <end position="29"/>
    </location>
</feature>
<sequence length="510" mass="55947">MSSRCDLQRPACSRCNTRNIPCVYARPARTTTPGECASTANSDSVTNTKHGRASGVSVANSELEIDPGAINVDEIDRCSYLDCGADFASPPGSALPGNCLVPGLLVPSSTDTPDVRSNYESGFCSAYSICGTTSTYAADRHCSAGSCTESLKAQLDLDSSSPGTGGNIPATPAGNFEYLHLQPNEVHTFGPGSAARATPPMTGDGEEIEPWILALAGKDIMPDSPTLVEHSAQSIFRVFRSWPRMLAKGIQLPPIIHPLQFCMGEGEAGGEMKMPKLIGRCVTLCKMWVGQAEDSGQVVESAVRGEVENILAKHHSYDAPTLLSAIQSLTILLVLLIFPSNRQSTLSIVPAHIFAAVQEVGNHVLSTGMLLHEEANHVRPTWRVWAHIEAKRRTLMSIFFLHWANSAYHGTRHFNCLTLGRVLAPGPKWLWQSTDENMWMKLYARWLAQWDGKELIQAEFFLVERGPVMEPRVERWLEDADELGLLIMTMRELTTLVSIFYLHPRFHMGC</sequence>
<keyword evidence="3" id="KW-0805">Transcription regulation</keyword>
<protein>
    <recommendedName>
        <fullName evidence="6">Zn(2)-C6 fungal-type domain-containing protein</fullName>
    </recommendedName>
</protein>
<keyword evidence="8" id="KW-1185">Reference proteome</keyword>
<evidence type="ECO:0000256" key="2">
    <source>
        <dbReference type="ARBA" id="ARBA00022833"/>
    </source>
</evidence>
<dbReference type="Pfam" id="PF00172">
    <property type="entry name" value="Zn_clus"/>
    <property type="match status" value="1"/>
</dbReference>
<proteinExistence type="predicted"/>